<comment type="catalytic activity">
    <reaction evidence="1">
        <text>ATP + protein L-histidine = ADP + protein N-phospho-L-histidine.</text>
        <dbReference type="EC" id="2.7.13.3"/>
    </reaction>
</comment>
<dbReference type="InterPro" id="IPR036890">
    <property type="entry name" value="HATPase_C_sf"/>
</dbReference>
<dbReference type="AlphaFoldDB" id="A0A842YKZ6"/>
<keyword evidence="8" id="KW-0472">Membrane</keyword>
<keyword evidence="5" id="KW-0547">Nucleotide-binding</keyword>
<evidence type="ECO:0000256" key="7">
    <source>
        <dbReference type="ARBA" id="ARBA00022840"/>
    </source>
</evidence>
<evidence type="ECO:0000256" key="4">
    <source>
        <dbReference type="ARBA" id="ARBA00022679"/>
    </source>
</evidence>
<dbReference type="Pfam" id="PF07568">
    <property type="entry name" value="HisKA_2"/>
    <property type="match status" value="1"/>
</dbReference>
<feature type="transmembrane region" description="Helical" evidence="8">
    <location>
        <begin position="195"/>
        <end position="215"/>
    </location>
</feature>
<evidence type="ECO:0000256" key="6">
    <source>
        <dbReference type="ARBA" id="ARBA00022777"/>
    </source>
</evidence>
<comment type="caution">
    <text evidence="11">The sequence shown here is derived from an EMBL/GenBank/DDBJ whole genome shotgun (WGS) entry which is preliminary data.</text>
</comment>
<feature type="domain" description="Histidine kinase" evidence="9">
    <location>
        <begin position="505"/>
        <end position="697"/>
    </location>
</feature>
<dbReference type="PANTHER" id="PTHR41523">
    <property type="entry name" value="TWO-COMPONENT SYSTEM SENSOR PROTEIN"/>
    <property type="match status" value="1"/>
</dbReference>
<dbReference type="EC" id="2.7.13.3" evidence="2"/>
<evidence type="ECO:0000259" key="10">
    <source>
        <dbReference type="PROSITE" id="PS50234"/>
    </source>
</evidence>
<evidence type="ECO:0000256" key="8">
    <source>
        <dbReference type="SAM" id="Phobius"/>
    </source>
</evidence>
<reference evidence="11" key="1">
    <citation type="submission" date="2018-06" db="EMBL/GenBank/DDBJ databases">
        <title>Draft genome sequence of Methanothermobacter thermautotrophicus Strain WHS, a thermophilic, hydrogenotrophic methanogen isolated from Washburn Hot Springs in Yellowstone National Park, USA.</title>
        <authorList>
            <person name="Mckay L.J."/>
            <person name="Klingelsmith K."/>
            <person name="Inskeep W.P."/>
            <person name="Fields M.W."/>
        </authorList>
    </citation>
    <scope>NUCLEOTIDE SEQUENCE</scope>
    <source>
        <strain evidence="11">WHS</strain>
    </source>
</reference>
<dbReference type="InterPro" id="IPR000014">
    <property type="entry name" value="PAS"/>
</dbReference>
<dbReference type="NCBIfam" id="TIGR00229">
    <property type="entry name" value="sensory_box"/>
    <property type="match status" value="1"/>
</dbReference>
<dbReference type="InterPro" id="IPR003594">
    <property type="entry name" value="HATPase_dom"/>
</dbReference>
<dbReference type="InterPro" id="IPR005467">
    <property type="entry name" value="His_kinase_dom"/>
</dbReference>
<dbReference type="PROSITE" id="PS50234">
    <property type="entry name" value="VWFA"/>
    <property type="match status" value="1"/>
</dbReference>
<dbReference type="GO" id="GO:0004673">
    <property type="term" value="F:protein histidine kinase activity"/>
    <property type="evidence" value="ECO:0007669"/>
    <property type="project" value="UniProtKB-EC"/>
</dbReference>
<gene>
    <name evidence="11" type="ORF">DNK57_01620</name>
</gene>
<dbReference type="Gene3D" id="3.30.450.20">
    <property type="entry name" value="PAS domain"/>
    <property type="match status" value="2"/>
</dbReference>
<dbReference type="GO" id="GO:0005524">
    <property type="term" value="F:ATP binding"/>
    <property type="evidence" value="ECO:0007669"/>
    <property type="project" value="UniProtKB-KW"/>
</dbReference>
<dbReference type="InterPro" id="IPR011495">
    <property type="entry name" value="Sig_transdc_His_kin_sub2_dim/P"/>
</dbReference>
<evidence type="ECO:0000256" key="1">
    <source>
        <dbReference type="ARBA" id="ARBA00000085"/>
    </source>
</evidence>
<sequence length="702" mass="79267">MWEDEHLHSPVCTGIALLYGSWNIPLRVRRGNLEWSFLLIAITMTIWAMASSLLYTTTNRYALIFYILSNLAWILLPALFLNFAVVLSADKSPGKFTVIPIVPSFIFIYMLLVGSLIRPGDIHELMSWAGGGRGLFEAYMVGYFAAAVSLIWNHARVATSYRERKMSTLIFIVSSFSLIAGLILTTFISSSIHSINTLGQIVGMVGIAGIAHAIIKYHPPAMSPSLAGESILDKVTDLVILLDATGEIIRLNHRAKKELGLDSPGDWREIVAPEHHQKMRREFEDIMERASSSPGDYHHSPVSLEYVRADGERIPVKLFISLIREGSDAVGYSLVAQDLRHTLRLRDRIEESEKSEELTRMRLHEFRTLNEAIVRINHSNSPEELFRNVMALLNEHLGLSEGAVYLVSDGVLRPMDDGFRVDNPEEILEEMDDAVLVRDDLIAVALKHDNRNLGLMAFRNGHDLDEYELRLLETVGGEAASTLKRIFYEDRLLESLEEKELLLREIHHRVKNNLQVISSLLNLQSSYIDDPGVTAVLRDSQGRIMSMSMIHEKLYRSGNLADIDVRGYLEGLARSIMFSYMRPDQHVDLKFEMDDIRLNVDTIMPLGLIVNELVTNAFKYAFPDGGGEVRVSLRRDGDGFLLTVADDGVGLPDDFNLDSLRSLGMLLVRNLTDQLNGELEYTSNGGTEFRVRFSEIQYRKRF</sequence>
<feature type="transmembrane region" description="Helical" evidence="8">
    <location>
        <begin position="167"/>
        <end position="189"/>
    </location>
</feature>
<evidence type="ECO:0000256" key="2">
    <source>
        <dbReference type="ARBA" id="ARBA00012438"/>
    </source>
</evidence>
<evidence type="ECO:0000313" key="11">
    <source>
        <dbReference type="EMBL" id="MBE2899528.1"/>
    </source>
</evidence>
<proteinExistence type="predicted"/>
<feature type="transmembrane region" description="Helical" evidence="8">
    <location>
        <begin position="61"/>
        <end position="86"/>
    </location>
</feature>
<dbReference type="Proteomes" id="UP000646659">
    <property type="component" value="Unassembled WGS sequence"/>
</dbReference>
<dbReference type="Pfam" id="PF13426">
    <property type="entry name" value="PAS_9"/>
    <property type="match status" value="1"/>
</dbReference>
<evidence type="ECO:0000259" key="9">
    <source>
        <dbReference type="PROSITE" id="PS50109"/>
    </source>
</evidence>
<dbReference type="InterPro" id="IPR035965">
    <property type="entry name" value="PAS-like_dom_sf"/>
</dbReference>
<keyword evidence="7" id="KW-0067">ATP-binding</keyword>
<dbReference type="SMART" id="SM00387">
    <property type="entry name" value="HATPase_c"/>
    <property type="match status" value="1"/>
</dbReference>
<organism evidence="11 12">
    <name type="scientific">Methanothermobacter thermautotrophicus</name>
    <name type="common">Methanobacterium thermoformicicum</name>
    <dbReference type="NCBI Taxonomy" id="145262"/>
    <lineage>
        <taxon>Archaea</taxon>
        <taxon>Methanobacteriati</taxon>
        <taxon>Methanobacteriota</taxon>
        <taxon>Methanomada group</taxon>
        <taxon>Methanobacteria</taxon>
        <taxon>Methanobacteriales</taxon>
        <taxon>Methanobacteriaceae</taxon>
        <taxon>Methanothermobacter</taxon>
    </lineage>
</organism>
<dbReference type="CDD" id="cd00130">
    <property type="entry name" value="PAS"/>
    <property type="match status" value="1"/>
</dbReference>
<keyword evidence="3" id="KW-0597">Phosphoprotein</keyword>
<keyword evidence="8" id="KW-0812">Transmembrane</keyword>
<keyword evidence="8" id="KW-1133">Transmembrane helix</keyword>
<evidence type="ECO:0000256" key="3">
    <source>
        <dbReference type="ARBA" id="ARBA00022553"/>
    </source>
</evidence>
<dbReference type="InterPro" id="IPR002035">
    <property type="entry name" value="VWF_A"/>
</dbReference>
<accession>A0A842YKZ6</accession>
<name>A0A842YKZ6_METTF</name>
<dbReference type="SUPFAM" id="SSF55874">
    <property type="entry name" value="ATPase domain of HSP90 chaperone/DNA topoisomerase II/histidine kinase"/>
    <property type="match status" value="1"/>
</dbReference>
<dbReference type="SUPFAM" id="SSF55781">
    <property type="entry name" value="GAF domain-like"/>
    <property type="match status" value="1"/>
</dbReference>
<dbReference type="Gene3D" id="3.30.565.10">
    <property type="entry name" value="Histidine kinase-like ATPase, C-terminal domain"/>
    <property type="match status" value="1"/>
</dbReference>
<evidence type="ECO:0000256" key="5">
    <source>
        <dbReference type="ARBA" id="ARBA00022741"/>
    </source>
</evidence>
<dbReference type="EMBL" id="QKOF01000003">
    <property type="protein sequence ID" value="MBE2899528.1"/>
    <property type="molecule type" value="Genomic_DNA"/>
</dbReference>
<keyword evidence="4" id="KW-0808">Transferase</keyword>
<dbReference type="PANTHER" id="PTHR41523:SF8">
    <property type="entry name" value="ETHYLENE RESPONSE SENSOR PROTEIN"/>
    <property type="match status" value="1"/>
</dbReference>
<evidence type="ECO:0000313" key="12">
    <source>
        <dbReference type="Proteomes" id="UP000646659"/>
    </source>
</evidence>
<feature type="transmembrane region" description="Helical" evidence="8">
    <location>
        <begin position="98"/>
        <end position="118"/>
    </location>
</feature>
<dbReference type="SUPFAM" id="SSF55785">
    <property type="entry name" value="PYP-like sensor domain (PAS domain)"/>
    <property type="match status" value="1"/>
</dbReference>
<dbReference type="PROSITE" id="PS50109">
    <property type="entry name" value="HIS_KIN"/>
    <property type="match status" value="1"/>
</dbReference>
<feature type="transmembrane region" description="Helical" evidence="8">
    <location>
        <begin position="138"/>
        <end position="155"/>
    </location>
</feature>
<feature type="domain" description="VWFA" evidence="10">
    <location>
        <begin position="237"/>
        <end position="506"/>
    </location>
</feature>
<protein>
    <recommendedName>
        <fullName evidence="2">histidine kinase</fullName>
        <ecNumber evidence="2">2.7.13.3</ecNumber>
    </recommendedName>
</protein>
<dbReference type="Pfam" id="PF02518">
    <property type="entry name" value="HATPase_c"/>
    <property type="match status" value="1"/>
</dbReference>
<feature type="transmembrane region" description="Helical" evidence="8">
    <location>
        <begin position="36"/>
        <end position="55"/>
    </location>
</feature>
<keyword evidence="6" id="KW-0418">Kinase</keyword>